<dbReference type="Pfam" id="PF00535">
    <property type="entry name" value="Glycos_transf_2"/>
    <property type="match status" value="1"/>
</dbReference>
<dbReference type="InterPro" id="IPR001173">
    <property type="entry name" value="Glyco_trans_2-like"/>
</dbReference>
<keyword evidence="2" id="KW-0808">Transferase</keyword>
<dbReference type="HOGENOM" id="CLU_023845_0_1_0"/>
<protein>
    <submittedName>
        <fullName evidence="2">Glycosyl transferase family 2</fullName>
    </submittedName>
</protein>
<name>A0A081BTS4_VECG1</name>
<sequence>MHKLIDVSVVIVNWNTCELLENCLKALIAYTSSKTTYEIIVVDNGSTDGSPEMIEQHFPAVALIRNQNNLGFAKANNQAIAVSTGRYILLLNSDTELNSDALTAMVHFMDAHPSAGICGAKLLNADGTRQYSCDLFPRTPYVMLRDKIRDTVQRHPENSWQNRMAAWDFDRNFAVDYLIGAVLLIRRETLEQIGLLDEHFFMYAEDIDWCYRAHLKGWQTYYLGTVSIYHYNRGSSDKSAKLSTRLQALRRKSLLQFYRKHYGFLSCLACRIIFALKVS</sequence>
<evidence type="ECO:0000259" key="1">
    <source>
        <dbReference type="Pfam" id="PF00535"/>
    </source>
</evidence>
<accession>A0A081BTS4</accession>
<dbReference type="PANTHER" id="PTHR43179">
    <property type="entry name" value="RHAMNOSYLTRANSFERASE WBBL"/>
    <property type="match status" value="1"/>
</dbReference>
<dbReference type="eggNOG" id="COG1216">
    <property type="taxonomic scope" value="Bacteria"/>
</dbReference>
<dbReference type="EMBL" id="DF820464">
    <property type="protein sequence ID" value="GAK55729.1"/>
    <property type="molecule type" value="Genomic_DNA"/>
</dbReference>
<dbReference type="SUPFAM" id="SSF53448">
    <property type="entry name" value="Nucleotide-diphospho-sugar transferases"/>
    <property type="match status" value="1"/>
</dbReference>
<dbReference type="Gene3D" id="3.90.550.10">
    <property type="entry name" value="Spore Coat Polysaccharide Biosynthesis Protein SpsA, Chain A"/>
    <property type="match status" value="1"/>
</dbReference>
<evidence type="ECO:0000313" key="3">
    <source>
        <dbReference type="Proteomes" id="UP000030661"/>
    </source>
</evidence>
<keyword evidence="3" id="KW-1185">Reference proteome</keyword>
<dbReference type="GO" id="GO:0016740">
    <property type="term" value="F:transferase activity"/>
    <property type="evidence" value="ECO:0007669"/>
    <property type="project" value="UniProtKB-KW"/>
</dbReference>
<organism evidence="2">
    <name type="scientific">Vecturithrix granuli</name>
    <dbReference type="NCBI Taxonomy" id="1499967"/>
    <lineage>
        <taxon>Bacteria</taxon>
        <taxon>Candidatus Moduliflexota</taxon>
        <taxon>Candidatus Vecturitrichia</taxon>
        <taxon>Candidatus Vecturitrichales</taxon>
        <taxon>Candidatus Vecturitrichaceae</taxon>
        <taxon>Candidatus Vecturithrix</taxon>
    </lineage>
</organism>
<reference evidence="2" key="1">
    <citation type="journal article" date="2015" name="PeerJ">
        <title>First genomic representation of candidate bacterial phylum KSB3 points to enhanced environmental sensing as a trigger of wastewater bulking.</title>
        <authorList>
            <person name="Sekiguchi Y."/>
            <person name="Ohashi A."/>
            <person name="Parks D.H."/>
            <person name="Yamauchi T."/>
            <person name="Tyson G.W."/>
            <person name="Hugenholtz P."/>
        </authorList>
    </citation>
    <scope>NUCLEOTIDE SEQUENCE [LARGE SCALE GENOMIC DNA]</scope>
</reference>
<feature type="domain" description="Glycosyltransferase 2-like" evidence="1">
    <location>
        <begin position="8"/>
        <end position="136"/>
    </location>
</feature>
<dbReference type="STRING" id="1499967.U27_02687"/>
<evidence type="ECO:0000313" key="2">
    <source>
        <dbReference type="EMBL" id="GAK55729.1"/>
    </source>
</evidence>
<dbReference type="AlphaFoldDB" id="A0A081BTS4"/>
<dbReference type="InterPro" id="IPR029044">
    <property type="entry name" value="Nucleotide-diphossugar_trans"/>
</dbReference>
<dbReference type="PANTHER" id="PTHR43179:SF7">
    <property type="entry name" value="RHAMNOSYLTRANSFERASE WBBL"/>
    <property type="match status" value="1"/>
</dbReference>
<dbReference type="CDD" id="cd04186">
    <property type="entry name" value="GT_2_like_c"/>
    <property type="match status" value="1"/>
</dbReference>
<dbReference type="Proteomes" id="UP000030661">
    <property type="component" value="Unassembled WGS sequence"/>
</dbReference>
<proteinExistence type="predicted"/>
<gene>
    <name evidence="2" type="ORF">U27_02687</name>
</gene>